<dbReference type="PANTHER" id="PTHR25462">
    <property type="entry name" value="BONUS, ISOFORM C-RELATED"/>
    <property type="match status" value="1"/>
</dbReference>
<keyword evidence="1" id="KW-0862">Zinc</keyword>
<dbReference type="Gene3D" id="3.30.160.60">
    <property type="entry name" value="Classic Zinc Finger"/>
    <property type="match status" value="1"/>
</dbReference>
<dbReference type="PROSITE" id="PS50119">
    <property type="entry name" value="ZF_BBOX"/>
    <property type="match status" value="1"/>
</dbReference>
<name>A0AA89BZ88_PINIB</name>
<dbReference type="Proteomes" id="UP001186944">
    <property type="component" value="Unassembled WGS sequence"/>
</dbReference>
<keyword evidence="1" id="KW-0863">Zinc-finger</keyword>
<dbReference type="InterPro" id="IPR047153">
    <property type="entry name" value="TRIM45/56/19-like"/>
</dbReference>
<feature type="domain" description="B box-type" evidence="2">
    <location>
        <begin position="8"/>
        <end position="48"/>
    </location>
</feature>
<sequence>MASKSRGNSVTTCDSHAPKEIDRYCVECDVLGCIKCMDKHSGHNVKKCDEVADQMKYRFSLNLEDSRYTWLPLLEDKRNRLLTENGVENTVPETLMNGFSSKQGFRDDKPRPMTATELEREVDKKANEMIAAIEGYRKKLKKQIRFYQTEKKKNKQKDNNGEIDFDITYLKSLISDCESVYKSGTPVDIIRTNQTLQEVLRRFEINYSKSFDDLYYFRNRKCDSRALEYMFGSIEEVESSNSGQLRYIEAALQAKYIFGDDDIRLCAINENEAWISDNGDTMHCLVHKNGYSTKEVDFEFCTQSFSKSPVCEDVFVVDYTDKWVKKLHPNGVLLDLFRTEPFFPVSICVNASGNLFLLLTDSPIGYDGERHDFISEVSKHGHEMRKLEFDSSHHFTFLRNIDVGTNGDIIVIDVIASVEGRVCTLSEDGELKHCYNGSSKLDVEFNPVQTCCDDRGRILVTDVNNDVIHLLNQDAELLQLLFVDEESFCSPLSISVFKTTLWIGCKNGRVVLADYQNLQHFLVLKSVLPLGNK</sequence>
<dbReference type="InterPro" id="IPR011042">
    <property type="entry name" value="6-blade_b-propeller_TolB-like"/>
</dbReference>
<keyword evidence="4" id="KW-1185">Reference proteome</keyword>
<organism evidence="3 4">
    <name type="scientific">Pinctada imbricata</name>
    <name type="common">Atlantic pearl-oyster</name>
    <name type="synonym">Pinctada martensii</name>
    <dbReference type="NCBI Taxonomy" id="66713"/>
    <lineage>
        <taxon>Eukaryota</taxon>
        <taxon>Metazoa</taxon>
        <taxon>Spiralia</taxon>
        <taxon>Lophotrochozoa</taxon>
        <taxon>Mollusca</taxon>
        <taxon>Bivalvia</taxon>
        <taxon>Autobranchia</taxon>
        <taxon>Pteriomorphia</taxon>
        <taxon>Pterioida</taxon>
        <taxon>Pterioidea</taxon>
        <taxon>Pteriidae</taxon>
        <taxon>Pinctada</taxon>
    </lineage>
</organism>
<gene>
    <name evidence="3" type="ORF">FSP39_011068</name>
</gene>
<dbReference type="Gene3D" id="2.120.10.30">
    <property type="entry name" value="TolB, C-terminal domain"/>
    <property type="match status" value="1"/>
</dbReference>
<reference evidence="3" key="1">
    <citation type="submission" date="2019-08" db="EMBL/GenBank/DDBJ databases">
        <title>The improved chromosome-level genome for the pearl oyster Pinctada fucata martensii using PacBio sequencing and Hi-C.</title>
        <authorList>
            <person name="Zheng Z."/>
        </authorList>
    </citation>
    <scope>NUCLEOTIDE SEQUENCE</scope>
    <source>
        <strain evidence="3">ZZ-2019</strain>
        <tissue evidence="3">Adductor muscle</tissue>
    </source>
</reference>
<dbReference type="GO" id="GO:0008270">
    <property type="term" value="F:zinc ion binding"/>
    <property type="evidence" value="ECO:0007669"/>
    <property type="project" value="UniProtKB-KW"/>
</dbReference>
<dbReference type="SUPFAM" id="SSF101898">
    <property type="entry name" value="NHL repeat"/>
    <property type="match status" value="1"/>
</dbReference>
<dbReference type="PANTHER" id="PTHR25462:SF296">
    <property type="entry name" value="MEIOTIC P26, ISOFORM F"/>
    <property type="match status" value="1"/>
</dbReference>
<evidence type="ECO:0000313" key="3">
    <source>
        <dbReference type="EMBL" id="KAK3099875.1"/>
    </source>
</evidence>
<evidence type="ECO:0000313" key="4">
    <source>
        <dbReference type="Proteomes" id="UP001186944"/>
    </source>
</evidence>
<keyword evidence="1" id="KW-0479">Metal-binding</keyword>
<dbReference type="EMBL" id="VSWD01000006">
    <property type="protein sequence ID" value="KAK3099875.1"/>
    <property type="molecule type" value="Genomic_DNA"/>
</dbReference>
<protein>
    <recommendedName>
        <fullName evidence="2">B box-type domain-containing protein</fullName>
    </recommendedName>
</protein>
<evidence type="ECO:0000259" key="2">
    <source>
        <dbReference type="PROSITE" id="PS50119"/>
    </source>
</evidence>
<comment type="caution">
    <text evidence="3">The sequence shown here is derived from an EMBL/GenBank/DDBJ whole genome shotgun (WGS) entry which is preliminary data.</text>
</comment>
<dbReference type="AlphaFoldDB" id="A0AA89BZ88"/>
<evidence type="ECO:0000256" key="1">
    <source>
        <dbReference type="PROSITE-ProRule" id="PRU00024"/>
    </source>
</evidence>
<dbReference type="SUPFAM" id="SSF57845">
    <property type="entry name" value="B-box zinc-binding domain"/>
    <property type="match status" value="1"/>
</dbReference>
<proteinExistence type="predicted"/>
<accession>A0AA89BZ88</accession>
<dbReference type="InterPro" id="IPR000315">
    <property type="entry name" value="Znf_B-box"/>
</dbReference>